<keyword evidence="4" id="KW-1185">Reference proteome</keyword>
<feature type="transmembrane region" description="Helical" evidence="2">
    <location>
        <begin position="20"/>
        <end position="39"/>
    </location>
</feature>
<feature type="region of interest" description="Disordered" evidence="1">
    <location>
        <begin position="82"/>
        <end position="105"/>
    </location>
</feature>
<evidence type="ECO:0000313" key="3">
    <source>
        <dbReference type="EMBL" id="MBR0797315.1"/>
    </source>
</evidence>
<dbReference type="RefSeq" id="WP_212493251.1">
    <property type="nucleotide sequence ID" value="NZ_JAFCJH010000017.1"/>
</dbReference>
<dbReference type="Pfam" id="PF13620">
    <property type="entry name" value="CarboxypepD_reg"/>
    <property type="match status" value="1"/>
</dbReference>
<proteinExistence type="predicted"/>
<evidence type="ECO:0000256" key="2">
    <source>
        <dbReference type="SAM" id="Phobius"/>
    </source>
</evidence>
<dbReference type="EMBL" id="JAFCJH010000017">
    <property type="protein sequence ID" value="MBR0797315.1"/>
    <property type="molecule type" value="Genomic_DNA"/>
</dbReference>
<accession>A0ABS5FKL0</accession>
<keyword evidence="2" id="KW-0472">Membrane</keyword>
<feature type="compositionally biased region" description="Polar residues" evidence="1">
    <location>
        <begin position="82"/>
        <end position="99"/>
    </location>
</feature>
<keyword evidence="2" id="KW-0812">Transmembrane</keyword>
<dbReference type="Gene3D" id="2.60.40.1120">
    <property type="entry name" value="Carboxypeptidase-like, regulatory domain"/>
    <property type="match status" value="1"/>
</dbReference>
<gene>
    <name evidence="3" type="ORF">JQ615_18155</name>
</gene>
<dbReference type="InterPro" id="IPR008969">
    <property type="entry name" value="CarboxyPept-like_regulatory"/>
</dbReference>
<keyword evidence="2" id="KW-1133">Transmembrane helix</keyword>
<evidence type="ECO:0000313" key="4">
    <source>
        <dbReference type="Proteomes" id="UP001315278"/>
    </source>
</evidence>
<organism evidence="3 4">
    <name type="scientific">Bradyrhizobium jicamae</name>
    <dbReference type="NCBI Taxonomy" id="280332"/>
    <lineage>
        <taxon>Bacteria</taxon>
        <taxon>Pseudomonadati</taxon>
        <taxon>Pseudomonadota</taxon>
        <taxon>Alphaproteobacteria</taxon>
        <taxon>Hyphomicrobiales</taxon>
        <taxon>Nitrobacteraceae</taxon>
        <taxon>Bradyrhizobium</taxon>
    </lineage>
</organism>
<reference evidence="4" key="1">
    <citation type="journal article" date="2021" name="ISME J.">
        <title>Evolutionary origin and ecological implication of a unique nif island in free-living Bradyrhizobium lineages.</title>
        <authorList>
            <person name="Tao J."/>
        </authorList>
    </citation>
    <scope>NUCLEOTIDE SEQUENCE [LARGE SCALE GENOMIC DNA]</scope>
    <source>
        <strain evidence="4">SZCCT0434</strain>
    </source>
</reference>
<sequence>MSIRDDPAAPRWTRWLLNRFVLVPGTLAIIAIVWNAWVFTHNHGMIAGRVVDASGRAVEGAEVKLWVFNFTTFVEQASTQSKSDGSFQFTSNPSHNIQLSAEKPGVGRSRIPVRLYFQSEDLTLKQPLQLTEAATEGK</sequence>
<protein>
    <submittedName>
        <fullName evidence="3">Carboxypeptidase regulatory-like domain-containing protein</fullName>
    </submittedName>
</protein>
<evidence type="ECO:0000256" key="1">
    <source>
        <dbReference type="SAM" id="MobiDB-lite"/>
    </source>
</evidence>
<name>A0ABS5FKL0_9BRAD</name>
<comment type="caution">
    <text evidence="3">The sequence shown here is derived from an EMBL/GenBank/DDBJ whole genome shotgun (WGS) entry which is preliminary data.</text>
</comment>
<dbReference type="SUPFAM" id="SSF49464">
    <property type="entry name" value="Carboxypeptidase regulatory domain-like"/>
    <property type="match status" value="1"/>
</dbReference>
<dbReference type="Proteomes" id="UP001315278">
    <property type="component" value="Unassembled WGS sequence"/>
</dbReference>